<gene>
    <name evidence="2" type="ORF">FXN61_22295</name>
</gene>
<evidence type="ECO:0000313" key="3">
    <source>
        <dbReference type="Proteomes" id="UP001515943"/>
    </source>
</evidence>
<comment type="caution">
    <text evidence="2">The sequence shown here is derived from an EMBL/GenBank/DDBJ whole genome shotgun (WGS) entry which is preliminary data.</text>
</comment>
<dbReference type="PANTHER" id="PTHR34504:SF2">
    <property type="entry name" value="UPF0150 PROTEIN SSL0259"/>
    <property type="match status" value="1"/>
</dbReference>
<dbReference type="SUPFAM" id="SSF143100">
    <property type="entry name" value="TTHA1013/TTHA0281-like"/>
    <property type="match status" value="1"/>
</dbReference>
<reference evidence="2 3" key="1">
    <citation type="submission" date="2019-08" db="EMBL/GenBank/DDBJ databases">
        <title>Lentzea from Indian Himalayas.</title>
        <authorList>
            <person name="Mandal S."/>
            <person name="Mallick Gupta A."/>
            <person name="Maiti P.K."/>
            <person name="Sarkar J."/>
            <person name="Mandal S."/>
        </authorList>
    </citation>
    <scope>NUCLEOTIDE SEQUENCE [LARGE SCALE GENOMIC DNA]</scope>
    <source>
        <strain evidence="2 3">PSKA42</strain>
    </source>
</reference>
<dbReference type="PANTHER" id="PTHR34504">
    <property type="entry name" value="ANTITOXIN HICB"/>
    <property type="match status" value="1"/>
</dbReference>
<dbReference type="RefSeq" id="WP_167976051.1">
    <property type="nucleotide sequence ID" value="NZ_VSRL01000082.1"/>
</dbReference>
<feature type="domain" description="HicB-like antitoxin of toxin-antitoxin system" evidence="1">
    <location>
        <begin position="4"/>
        <end position="67"/>
    </location>
</feature>
<protein>
    <submittedName>
        <fullName evidence="2">Type II toxin-antitoxin system HicB family antitoxin</fullName>
    </submittedName>
</protein>
<name>A0ABX1FK77_9PSEU</name>
<dbReference type="InterPro" id="IPR051404">
    <property type="entry name" value="TA_system_antitoxin"/>
</dbReference>
<dbReference type="Pfam" id="PF15919">
    <property type="entry name" value="HicB_lk_antitox"/>
    <property type="match status" value="1"/>
</dbReference>
<keyword evidence="3" id="KW-1185">Reference proteome</keyword>
<dbReference type="InterPro" id="IPR035069">
    <property type="entry name" value="TTHA1013/TTHA0281-like"/>
</dbReference>
<dbReference type="InterPro" id="IPR031807">
    <property type="entry name" value="HicB-like"/>
</dbReference>
<accession>A0ABX1FK77</accession>
<dbReference type="EMBL" id="VSRL01000082">
    <property type="protein sequence ID" value="NKE59391.1"/>
    <property type="molecule type" value="Genomic_DNA"/>
</dbReference>
<proteinExistence type="predicted"/>
<dbReference type="Proteomes" id="UP001515943">
    <property type="component" value="Unassembled WGS sequence"/>
</dbReference>
<sequence length="72" mass="7474">MTGYVIIIERDDAGGFSAWAPDLPGVAAAAATYDECVTLMREAVAFHLESLREHGETIPEPTAVGALTVGAA</sequence>
<organism evidence="2 3">
    <name type="scientific">Lentzea indica</name>
    <dbReference type="NCBI Taxonomy" id="2604800"/>
    <lineage>
        <taxon>Bacteria</taxon>
        <taxon>Bacillati</taxon>
        <taxon>Actinomycetota</taxon>
        <taxon>Actinomycetes</taxon>
        <taxon>Pseudonocardiales</taxon>
        <taxon>Pseudonocardiaceae</taxon>
        <taxon>Lentzea</taxon>
    </lineage>
</organism>
<evidence type="ECO:0000313" key="2">
    <source>
        <dbReference type="EMBL" id="NKE59391.1"/>
    </source>
</evidence>
<evidence type="ECO:0000259" key="1">
    <source>
        <dbReference type="Pfam" id="PF15919"/>
    </source>
</evidence>
<dbReference type="Gene3D" id="3.30.160.250">
    <property type="match status" value="1"/>
</dbReference>